<reference evidence="16 17" key="1">
    <citation type="submission" date="2019-07" db="EMBL/GenBank/DDBJ databases">
        <title>Draft genome assembly of a fouling barnacle, Amphibalanus amphitrite (Darwin, 1854): The first reference genome for Thecostraca.</title>
        <authorList>
            <person name="Kim W."/>
        </authorList>
    </citation>
    <scope>NUCLEOTIDE SEQUENCE [LARGE SCALE GENOMIC DNA]</scope>
    <source>
        <strain evidence="16">SNU_AA5</strain>
        <tissue evidence="16">Soma without cirri and trophi</tissue>
    </source>
</reference>
<dbReference type="Proteomes" id="UP000440578">
    <property type="component" value="Unassembled WGS sequence"/>
</dbReference>
<keyword evidence="4" id="KW-1003">Cell membrane</keyword>
<keyword evidence="3" id="KW-0813">Transport</keyword>
<evidence type="ECO:0000256" key="8">
    <source>
        <dbReference type="ARBA" id="ARBA00023136"/>
    </source>
</evidence>
<evidence type="ECO:0000256" key="12">
    <source>
        <dbReference type="ARBA" id="ARBA00023303"/>
    </source>
</evidence>
<feature type="domain" description="Ionotropic glutamate receptor L-glutamate and glycine-binding" evidence="15">
    <location>
        <begin position="49"/>
        <end position="110"/>
    </location>
</feature>
<evidence type="ECO:0000256" key="1">
    <source>
        <dbReference type="ARBA" id="ARBA00004651"/>
    </source>
</evidence>
<accession>A0A6A4VXE0</accession>
<evidence type="ECO:0000256" key="5">
    <source>
        <dbReference type="ARBA" id="ARBA00022692"/>
    </source>
</evidence>
<dbReference type="GO" id="GO:0050906">
    <property type="term" value="P:detection of stimulus involved in sensory perception"/>
    <property type="evidence" value="ECO:0007669"/>
    <property type="project" value="UniProtKB-ARBA"/>
</dbReference>
<dbReference type="AlphaFoldDB" id="A0A6A4VXE0"/>
<dbReference type="SUPFAM" id="SSF81324">
    <property type="entry name" value="Voltage-gated potassium channels"/>
    <property type="match status" value="1"/>
</dbReference>
<dbReference type="Pfam" id="PF00060">
    <property type="entry name" value="Lig_chan"/>
    <property type="match status" value="1"/>
</dbReference>
<sequence>MADRRGGLTLLGPNWSTGPEPRPSTEPGPGWSAGTPDQPLRVVAINDFPYISVEQRPDGSVTFSGYLFQLWQIIAEELGLSYEMVTPLVPGYGSLSDNGTWMGMVGDLAYGRADLALATLVSTPARAAVVDFLDEVPCASATSTFLVRRDTAVTPPLSPAVFAGLLRPLGADVWWTLAAALLALSLVLRLSLRFNSSRAEDGRLVRDMDWGSCLLAVSMTVVGQGWDRTPQSLAGRIATIFSWFMGFLIYMNYTANLISFLTVETVHHPISNDSSVVQDGWQPHPVIPPSVARPRLVVVVSSAPRSGSSFLGGDRSAGARLAVARASFFLSAFDVCVRLPAEVARLLVQSCSRIDPQNEAERSPLQMAPPGLASDLQQLAPPSVELTAATDGSTVDLSPGSVL</sequence>
<evidence type="ECO:0000256" key="3">
    <source>
        <dbReference type="ARBA" id="ARBA00022448"/>
    </source>
</evidence>
<name>A0A6A4VXE0_AMPAM</name>
<organism evidence="16 17">
    <name type="scientific">Amphibalanus amphitrite</name>
    <name type="common">Striped barnacle</name>
    <name type="synonym">Balanus amphitrite</name>
    <dbReference type="NCBI Taxonomy" id="1232801"/>
    <lineage>
        <taxon>Eukaryota</taxon>
        <taxon>Metazoa</taxon>
        <taxon>Ecdysozoa</taxon>
        <taxon>Arthropoda</taxon>
        <taxon>Crustacea</taxon>
        <taxon>Multicrustacea</taxon>
        <taxon>Cirripedia</taxon>
        <taxon>Thoracica</taxon>
        <taxon>Thoracicalcarea</taxon>
        <taxon>Balanomorpha</taxon>
        <taxon>Balanoidea</taxon>
        <taxon>Balanidae</taxon>
        <taxon>Amphibalaninae</taxon>
        <taxon>Amphibalanus</taxon>
    </lineage>
</organism>
<evidence type="ECO:0000256" key="4">
    <source>
        <dbReference type="ARBA" id="ARBA00022475"/>
    </source>
</evidence>
<protein>
    <submittedName>
        <fullName evidence="16">Glutamate receptor 2</fullName>
    </submittedName>
</protein>
<dbReference type="GO" id="GO:0015276">
    <property type="term" value="F:ligand-gated monoatomic ion channel activity"/>
    <property type="evidence" value="ECO:0007669"/>
    <property type="project" value="InterPro"/>
</dbReference>
<evidence type="ECO:0000313" key="16">
    <source>
        <dbReference type="EMBL" id="KAF0294538.1"/>
    </source>
</evidence>
<keyword evidence="9 16" id="KW-0675">Receptor</keyword>
<keyword evidence="6 14" id="KW-1133">Transmembrane helix</keyword>
<evidence type="ECO:0000256" key="11">
    <source>
        <dbReference type="ARBA" id="ARBA00023286"/>
    </source>
</evidence>
<keyword evidence="7" id="KW-0406">Ion transport</keyword>
<keyword evidence="12" id="KW-0407">Ion channel</keyword>
<dbReference type="InterPro" id="IPR001320">
    <property type="entry name" value="Iontro_rcpt_C"/>
</dbReference>
<evidence type="ECO:0000256" key="10">
    <source>
        <dbReference type="ARBA" id="ARBA00023180"/>
    </source>
</evidence>
<dbReference type="SUPFAM" id="SSF53850">
    <property type="entry name" value="Periplasmic binding protein-like II"/>
    <property type="match status" value="1"/>
</dbReference>
<dbReference type="InterPro" id="IPR019594">
    <property type="entry name" value="Glu/Gly-bd"/>
</dbReference>
<comment type="similarity">
    <text evidence="2">Belongs to the glutamate-gated ion channel (TC 1.A.10.1) family.</text>
</comment>
<keyword evidence="5 14" id="KW-0812">Transmembrane</keyword>
<keyword evidence="10" id="KW-0325">Glycoprotein</keyword>
<feature type="transmembrane region" description="Helical" evidence="14">
    <location>
        <begin position="232"/>
        <end position="251"/>
    </location>
</feature>
<evidence type="ECO:0000259" key="15">
    <source>
        <dbReference type="SMART" id="SM00918"/>
    </source>
</evidence>
<evidence type="ECO:0000256" key="6">
    <source>
        <dbReference type="ARBA" id="ARBA00022989"/>
    </source>
</evidence>
<keyword evidence="8 14" id="KW-0472">Membrane</keyword>
<dbReference type="InterPro" id="IPR052192">
    <property type="entry name" value="Insect_Ionotropic_Sensory_Rcpt"/>
</dbReference>
<proteinExistence type="inferred from homology"/>
<evidence type="ECO:0000256" key="7">
    <source>
        <dbReference type="ARBA" id="ARBA00023065"/>
    </source>
</evidence>
<keyword evidence="17" id="KW-1185">Reference proteome</keyword>
<feature type="region of interest" description="Disordered" evidence="13">
    <location>
        <begin position="1"/>
        <end position="37"/>
    </location>
</feature>
<dbReference type="Gene3D" id="1.10.287.70">
    <property type="match status" value="1"/>
</dbReference>
<evidence type="ECO:0000313" key="17">
    <source>
        <dbReference type="Proteomes" id="UP000440578"/>
    </source>
</evidence>
<comment type="subcellular location">
    <subcellularLocation>
        <location evidence="1">Cell membrane</location>
        <topology evidence="1">Multi-pass membrane protein</topology>
    </subcellularLocation>
</comment>
<dbReference type="PANTHER" id="PTHR42643:SF30">
    <property type="entry name" value="IONOTROPIC RECEPTOR 40A-RELATED"/>
    <property type="match status" value="1"/>
</dbReference>
<feature type="transmembrane region" description="Helical" evidence="14">
    <location>
        <begin position="173"/>
        <end position="192"/>
    </location>
</feature>
<dbReference type="SMART" id="SM00918">
    <property type="entry name" value="Lig_chan-Glu_bd"/>
    <property type="match status" value="1"/>
</dbReference>
<evidence type="ECO:0000256" key="9">
    <source>
        <dbReference type="ARBA" id="ARBA00023170"/>
    </source>
</evidence>
<evidence type="ECO:0000256" key="14">
    <source>
        <dbReference type="SAM" id="Phobius"/>
    </source>
</evidence>
<gene>
    <name evidence="16" type="primary">GRIA2_0</name>
    <name evidence="16" type="ORF">FJT64_007809</name>
</gene>
<evidence type="ECO:0000256" key="2">
    <source>
        <dbReference type="ARBA" id="ARBA00008685"/>
    </source>
</evidence>
<dbReference type="PANTHER" id="PTHR42643">
    <property type="entry name" value="IONOTROPIC RECEPTOR 20A-RELATED"/>
    <property type="match status" value="1"/>
</dbReference>
<evidence type="ECO:0000256" key="13">
    <source>
        <dbReference type="SAM" id="MobiDB-lite"/>
    </source>
</evidence>
<keyword evidence="11" id="KW-1071">Ligand-gated ion channel</keyword>
<dbReference type="GO" id="GO:0005886">
    <property type="term" value="C:plasma membrane"/>
    <property type="evidence" value="ECO:0007669"/>
    <property type="project" value="UniProtKB-SubCell"/>
</dbReference>
<dbReference type="Gene3D" id="3.40.190.10">
    <property type="entry name" value="Periplasmic binding protein-like II"/>
    <property type="match status" value="1"/>
</dbReference>
<comment type="caution">
    <text evidence="16">The sequence shown here is derived from an EMBL/GenBank/DDBJ whole genome shotgun (WGS) entry which is preliminary data.</text>
</comment>
<dbReference type="EMBL" id="VIIS01001680">
    <property type="protein sequence ID" value="KAF0294538.1"/>
    <property type="molecule type" value="Genomic_DNA"/>
</dbReference>
<dbReference type="OrthoDB" id="6891213at2759"/>
<dbReference type="Pfam" id="PF10613">
    <property type="entry name" value="Lig_chan-Glu_bd"/>
    <property type="match status" value="1"/>
</dbReference>